<organism evidence="1 2">
    <name type="scientific">Escherichia coli</name>
    <dbReference type="NCBI Taxonomy" id="562"/>
    <lineage>
        <taxon>Bacteria</taxon>
        <taxon>Pseudomonadati</taxon>
        <taxon>Pseudomonadota</taxon>
        <taxon>Gammaproteobacteria</taxon>
        <taxon>Enterobacterales</taxon>
        <taxon>Enterobacteriaceae</taxon>
        <taxon>Escherichia</taxon>
    </lineage>
</organism>
<name>A0A376UFV8_ECOLX</name>
<dbReference type="InterPro" id="IPR042196">
    <property type="entry name" value="FHIPEP_4"/>
</dbReference>
<dbReference type="Proteomes" id="UP000254079">
    <property type="component" value="Unassembled WGS sequence"/>
</dbReference>
<accession>A0A376UFV8</accession>
<dbReference type="Gene3D" id="3.40.50.12790">
    <property type="entry name" value="FHIPEP family, domain 4"/>
    <property type="match status" value="1"/>
</dbReference>
<dbReference type="EMBL" id="UGCP01000002">
    <property type="protein sequence ID" value="STI88405.1"/>
    <property type="molecule type" value="Genomic_DNA"/>
</dbReference>
<evidence type="ECO:0000313" key="2">
    <source>
        <dbReference type="Proteomes" id="UP000254079"/>
    </source>
</evidence>
<sequence length="73" mass="8089">MNISPERSEQIIGFLKNIVNPTGNGVILTALDIRRYVKKMIEGSFPSVPVLSFQEVGNNIELKVLGTVNDFRA</sequence>
<protein>
    <submittedName>
        <fullName evidence="1">Translocator EscV</fullName>
    </submittedName>
</protein>
<gene>
    <name evidence="1" type="primary">escV_1</name>
    <name evidence="1" type="ORF">NCTC8622_07604</name>
</gene>
<dbReference type="AlphaFoldDB" id="A0A376UFV8"/>
<reference evidence="1 2" key="1">
    <citation type="submission" date="2018-06" db="EMBL/GenBank/DDBJ databases">
        <authorList>
            <consortium name="Pathogen Informatics"/>
            <person name="Doyle S."/>
        </authorList>
    </citation>
    <scope>NUCLEOTIDE SEQUENCE [LARGE SCALE GENOMIC DNA]</scope>
    <source>
        <strain evidence="1 2">NCTC8622</strain>
    </source>
</reference>
<proteinExistence type="predicted"/>
<evidence type="ECO:0000313" key="1">
    <source>
        <dbReference type="EMBL" id="STI88405.1"/>
    </source>
</evidence>